<gene>
    <name evidence="1" type="ORF">DET50_108136</name>
</gene>
<sequence length="36" mass="3893">MPDTLGYYDNNAEAFVEAVLDIAIDEACGELHQHGA</sequence>
<proteinExistence type="predicted"/>
<accession>A0A366GSR8</accession>
<comment type="caution">
    <text evidence="1">The sequence shown here is derived from an EMBL/GenBank/DDBJ whole genome shotgun (WGS) entry which is preliminary data.</text>
</comment>
<evidence type="ECO:0000313" key="2">
    <source>
        <dbReference type="Proteomes" id="UP000252995"/>
    </source>
</evidence>
<reference evidence="1 2" key="1">
    <citation type="submission" date="2018-06" db="EMBL/GenBank/DDBJ databases">
        <title>Freshwater and sediment microbial communities from various areas in North America, analyzing microbe dynamics in response to fracking.</title>
        <authorList>
            <person name="Lamendella R."/>
        </authorList>
    </citation>
    <scope>NUCLEOTIDE SEQUENCE [LARGE SCALE GENOMIC DNA]</scope>
    <source>
        <strain evidence="1 2">114J</strain>
    </source>
</reference>
<name>A0A366GSR8_9GAMM</name>
<protein>
    <submittedName>
        <fullName evidence="1">Uncharacterized protein</fullName>
    </submittedName>
</protein>
<dbReference type="Proteomes" id="UP000252995">
    <property type="component" value="Unassembled WGS sequence"/>
</dbReference>
<dbReference type="AlphaFoldDB" id="A0A366GSR8"/>
<organism evidence="1 2">
    <name type="scientific">Marinobacter pelagius</name>
    <dbReference type="NCBI Taxonomy" id="379482"/>
    <lineage>
        <taxon>Bacteria</taxon>
        <taxon>Pseudomonadati</taxon>
        <taxon>Pseudomonadota</taxon>
        <taxon>Gammaproteobacteria</taxon>
        <taxon>Pseudomonadales</taxon>
        <taxon>Marinobacteraceae</taxon>
        <taxon>Marinobacter</taxon>
    </lineage>
</organism>
<evidence type="ECO:0000313" key="1">
    <source>
        <dbReference type="EMBL" id="RBP30092.1"/>
    </source>
</evidence>
<dbReference type="EMBL" id="QNRO01000008">
    <property type="protein sequence ID" value="RBP30092.1"/>
    <property type="molecule type" value="Genomic_DNA"/>
</dbReference>